<dbReference type="RefSeq" id="WP_127104399.1">
    <property type="nucleotide sequence ID" value="NZ_JAPDFL010000001.1"/>
</dbReference>
<reference evidence="1 2" key="1">
    <citation type="submission" date="2022-10" db="EMBL/GenBank/DDBJ databases">
        <title>Pararhodobacter sp. nov., isolated from marine algae.</title>
        <authorList>
            <person name="Choi B.J."/>
            <person name="Kim J.M."/>
            <person name="Lee J.K."/>
            <person name="Choi D.G."/>
            <person name="Jeon C.O."/>
        </authorList>
    </citation>
    <scope>NUCLEOTIDE SEQUENCE [LARGE SCALE GENOMIC DNA]</scope>
    <source>
        <strain evidence="1 2">ZQ420</strain>
    </source>
</reference>
<dbReference type="Proteomes" id="UP001208938">
    <property type="component" value="Unassembled WGS sequence"/>
</dbReference>
<organism evidence="1 2">
    <name type="scientific">Pararhodobacter zhoushanensis</name>
    <dbReference type="NCBI Taxonomy" id="2479545"/>
    <lineage>
        <taxon>Bacteria</taxon>
        <taxon>Pseudomonadati</taxon>
        <taxon>Pseudomonadota</taxon>
        <taxon>Alphaproteobacteria</taxon>
        <taxon>Rhodobacterales</taxon>
        <taxon>Paracoccaceae</taxon>
        <taxon>Pararhodobacter</taxon>
    </lineage>
</organism>
<evidence type="ECO:0000313" key="1">
    <source>
        <dbReference type="EMBL" id="MCW1932582.1"/>
    </source>
</evidence>
<protein>
    <submittedName>
        <fullName evidence="1">Cell division protein FtsL</fullName>
    </submittedName>
</protein>
<keyword evidence="1" id="KW-0132">Cell division</keyword>
<comment type="caution">
    <text evidence="1">The sequence shown here is derived from an EMBL/GenBank/DDBJ whole genome shotgun (WGS) entry which is preliminary data.</text>
</comment>
<name>A0ABT3GYH2_9RHOB</name>
<dbReference type="EMBL" id="JAPDFL010000001">
    <property type="protein sequence ID" value="MCW1932582.1"/>
    <property type="molecule type" value="Genomic_DNA"/>
</dbReference>
<proteinExistence type="predicted"/>
<gene>
    <name evidence="1" type="ORF">OKW52_10025</name>
</gene>
<keyword evidence="1" id="KW-0131">Cell cycle</keyword>
<keyword evidence="2" id="KW-1185">Reference proteome</keyword>
<sequence length="104" mass="11771">MRALFYVLSAFAVMGLAIWAYDQNQKTQTAMRDVRSLRAEIHALNEALSVQRAEWAYLNRPQRLRALVDMNYARLGLMPLQGAQFGQIGEIPYPLIATQTEGSL</sequence>
<dbReference type="GO" id="GO:0051301">
    <property type="term" value="P:cell division"/>
    <property type="evidence" value="ECO:0007669"/>
    <property type="project" value="UniProtKB-KW"/>
</dbReference>
<accession>A0ABT3GYH2</accession>
<evidence type="ECO:0000313" key="2">
    <source>
        <dbReference type="Proteomes" id="UP001208938"/>
    </source>
</evidence>